<dbReference type="RefSeq" id="WP_230667195.1">
    <property type="nucleotide sequence ID" value="NZ_JAJNAY010000001.1"/>
</dbReference>
<evidence type="ECO:0000313" key="3">
    <source>
        <dbReference type="Proteomes" id="UP001108025"/>
    </source>
</evidence>
<evidence type="ECO:0008006" key="4">
    <source>
        <dbReference type="Google" id="ProtNLM"/>
    </source>
</evidence>
<feature type="chain" id="PRO_5040188251" description="Sugar-binding protein" evidence="1">
    <location>
        <begin position="22"/>
        <end position="354"/>
    </location>
</feature>
<protein>
    <recommendedName>
        <fullName evidence="4">Sugar-binding protein</fullName>
    </recommendedName>
</protein>
<feature type="signal peptide" evidence="1">
    <location>
        <begin position="1"/>
        <end position="21"/>
    </location>
</feature>
<keyword evidence="3" id="KW-1185">Reference proteome</keyword>
<evidence type="ECO:0000313" key="2">
    <source>
        <dbReference type="EMBL" id="MCD1115923.1"/>
    </source>
</evidence>
<dbReference type="EMBL" id="JAJNAY010000001">
    <property type="protein sequence ID" value="MCD1115923.1"/>
    <property type="molecule type" value="Genomic_DNA"/>
</dbReference>
<name>A0A9Q3UXY1_9FLAO</name>
<comment type="caution">
    <text evidence="2">The sequence shown here is derived from an EMBL/GenBank/DDBJ whole genome shotgun (WGS) entry which is preliminary data.</text>
</comment>
<sequence>MKNKLLYILLASFNIFSYAHAQQNLENTPAKYFNPYLPMENMEKESFINEKKIKKITYIKKLDINNYRIDTIKVSSFDREGREIRTLHYSDGKKSKEIDYLYQKNEKKSHTKKLFMSGKIYDDDYGDEYYQFDENKNVIYLRTSYKKEKPREFKYLYKNSKLISREHLYLDKINVSFEYIYNDKNLLTEYTYFSFENEKAEKKPIDQTLYFYDIHNNCIKIIVKLNNETIETKDFKYNTDKKLIQEIYNYSNYGTTEKGQIDYIYKDDKLSKITEKNDKNGKIESEIFYIKNDKLLKIVSNYSNSRSFRFINTMSNTGNHIFDYQYDNNGSLEKLTISENGNIKNVYEFSIEYY</sequence>
<keyword evidence="1" id="KW-0732">Signal</keyword>
<dbReference type="AlphaFoldDB" id="A0A9Q3UXY1"/>
<dbReference type="Gene3D" id="2.180.10.10">
    <property type="entry name" value="RHS repeat-associated core"/>
    <property type="match status" value="1"/>
</dbReference>
<organism evidence="2 3">
    <name type="scientific">Chryseobacterium turcicum</name>
    <dbReference type="NCBI Taxonomy" id="2898076"/>
    <lineage>
        <taxon>Bacteria</taxon>
        <taxon>Pseudomonadati</taxon>
        <taxon>Bacteroidota</taxon>
        <taxon>Flavobacteriia</taxon>
        <taxon>Flavobacteriales</taxon>
        <taxon>Weeksellaceae</taxon>
        <taxon>Chryseobacterium group</taxon>
        <taxon>Chryseobacterium</taxon>
    </lineage>
</organism>
<reference evidence="2" key="1">
    <citation type="submission" date="2021-11" db="EMBL/GenBank/DDBJ databases">
        <title>Description of novel Chryseobacterium species.</title>
        <authorList>
            <person name="Saticioglu I.B."/>
            <person name="Ay H."/>
            <person name="Altun S."/>
            <person name="Duman M."/>
        </authorList>
    </citation>
    <scope>NUCLEOTIDE SEQUENCE</scope>
    <source>
        <strain evidence="2">C-17</strain>
    </source>
</reference>
<proteinExistence type="predicted"/>
<gene>
    <name evidence="2" type="ORF">LO744_03455</name>
</gene>
<accession>A0A9Q3UXY1</accession>
<dbReference type="Proteomes" id="UP001108025">
    <property type="component" value="Unassembled WGS sequence"/>
</dbReference>
<evidence type="ECO:0000256" key="1">
    <source>
        <dbReference type="SAM" id="SignalP"/>
    </source>
</evidence>